<dbReference type="Pfam" id="PF11950">
    <property type="entry name" value="DUF3467"/>
    <property type="match status" value="1"/>
</dbReference>
<organism evidence="1 2">
    <name type="scientific">Croceimicrobium hydrocarbonivorans</name>
    <dbReference type="NCBI Taxonomy" id="2761580"/>
    <lineage>
        <taxon>Bacteria</taxon>
        <taxon>Pseudomonadati</taxon>
        <taxon>Bacteroidota</taxon>
        <taxon>Flavobacteriia</taxon>
        <taxon>Flavobacteriales</taxon>
        <taxon>Owenweeksiaceae</taxon>
        <taxon>Croceimicrobium</taxon>
    </lineage>
</organism>
<dbReference type="AlphaFoldDB" id="A0A7H0VGH8"/>
<dbReference type="RefSeq" id="WP_210759353.1">
    <property type="nucleotide sequence ID" value="NZ_CP060139.1"/>
</dbReference>
<name>A0A7H0VGH8_9FLAO</name>
<evidence type="ECO:0000313" key="1">
    <source>
        <dbReference type="EMBL" id="QNR24826.1"/>
    </source>
</evidence>
<dbReference type="EMBL" id="CP060139">
    <property type="protein sequence ID" value="QNR24826.1"/>
    <property type="molecule type" value="Genomic_DNA"/>
</dbReference>
<keyword evidence="2" id="KW-1185">Reference proteome</keyword>
<accession>A0A7H0VGH8</accession>
<gene>
    <name evidence="1" type="ORF">H4K34_02985</name>
</gene>
<evidence type="ECO:0000313" key="2">
    <source>
        <dbReference type="Proteomes" id="UP000516305"/>
    </source>
</evidence>
<proteinExistence type="predicted"/>
<protein>
    <submittedName>
        <fullName evidence="1">DUF3467 domain-containing protein</fullName>
    </submittedName>
</protein>
<reference evidence="1 2" key="1">
    <citation type="submission" date="2020-08" db="EMBL/GenBank/DDBJ databases">
        <title>Croceimicrobium hydrocarbonivorans gen. nov., sp. nov., a novel marine bacterium isolated from a bacterial consortium that degrades polyethylene terephthalate.</title>
        <authorList>
            <person name="Liu R."/>
        </authorList>
    </citation>
    <scope>NUCLEOTIDE SEQUENCE [LARGE SCALE GENOMIC DNA]</scope>
    <source>
        <strain evidence="1 2">A20-9</strain>
    </source>
</reference>
<dbReference type="InterPro" id="IPR021857">
    <property type="entry name" value="DUF3467"/>
</dbReference>
<dbReference type="KEGG" id="chyd:H4K34_02985"/>
<dbReference type="Proteomes" id="UP000516305">
    <property type="component" value="Chromosome"/>
</dbReference>
<sequence>MAEDSNKASMQAQAQEGQINVELSEEIAEGQYSNLAIINHSPSEFVVDFIRVMPGVPKAKVKSRVVLTPQHAKRLLRALGDNIARYEAQHGEIRDMESQTFPMNFGGPQGQA</sequence>